<evidence type="ECO:0000256" key="4">
    <source>
        <dbReference type="ARBA" id="ARBA00022448"/>
    </source>
</evidence>
<evidence type="ECO:0000313" key="15">
    <source>
        <dbReference type="EMBL" id="VVC88055.1"/>
    </source>
</evidence>
<keyword evidence="4" id="KW-0813">Transport</keyword>
<feature type="transmembrane region" description="Helical" evidence="14">
    <location>
        <begin position="70"/>
        <end position="89"/>
    </location>
</feature>
<accession>A0A5E4PRU8</accession>
<evidence type="ECO:0000256" key="7">
    <source>
        <dbReference type="ARBA" id="ARBA00022792"/>
    </source>
</evidence>
<dbReference type="AlphaFoldDB" id="A0A5E4PRU8"/>
<sequence length="153" mass="18240">MADQMSEVEKKIVCAQIERRHKYRLEFLRKRTDPCQHSLQAGYVFDPAIQRFNSMKACQYEYFKPTLSSGISAFCMTILPMIIYGTLIWRQRSDFEMDCRCGRLKYRDRRFKFSNILTYSEVLVLNANGFDNIGQFQRKEERKLQGRPHPSLY</sequence>
<keyword evidence="6 14" id="KW-0812">Transmembrane</keyword>
<keyword evidence="9 14" id="KW-1133">Transmembrane helix</keyword>
<evidence type="ECO:0000256" key="10">
    <source>
        <dbReference type="ARBA" id="ARBA00023128"/>
    </source>
</evidence>
<evidence type="ECO:0000256" key="2">
    <source>
        <dbReference type="ARBA" id="ARBA00007260"/>
    </source>
</evidence>
<comment type="subcellular location">
    <subcellularLocation>
        <location evidence="1">Mitochondrion inner membrane</location>
        <topology evidence="1">Single-pass membrane protein</topology>
    </subcellularLocation>
</comment>
<evidence type="ECO:0000256" key="8">
    <source>
        <dbReference type="ARBA" id="ARBA00022982"/>
    </source>
</evidence>
<keyword evidence="10" id="KW-0496">Mitochondrion</keyword>
<organism evidence="15 16">
    <name type="scientific">Leptidea sinapis</name>
    <dbReference type="NCBI Taxonomy" id="189913"/>
    <lineage>
        <taxon>Eukaryota</taxon>
        <taxon>Metazoa</taxon>
        <taxon>Ecdysozoa</taxon>
        <taxon>Arthropoda</taxon>
        <taxon>Hexapoda</taxon>
        <taxon>Insecta</taxon>
        <taxon>Pterygota</taxon>
        <taxon>Neoptera</taxon>
        <taxon>Endopterygota</taxon>
        <taxon>Lepidoptera</taxon>
        <taxon>Glossata</taxon>
        <taxon>Ditrysia</taxon>
        <taxon>Papilionoidea</taxon>
        <taxon>Pieridae</taxon>
        <taxon>Dismorphiinae</taxon>
        <taxon>Leptidea</taxon>
    </lineage>
</organism>
<evidence type="ECO:0000256" key="3">
    <source>
        <dbReference type="ARBA" id="ARBA00018681"/>
    </source>
</evidence>
<dbReference type="PANTHER" id="PTHR15469:SF0">
    <property type="entry name" value="NADH DEHYDROGENASE [UBIQUINONE] 1 BETA SUBCOMPLEX SUBUNIT 4"/>
    <property type="match status" value="1"/>
</dbReference>
<keyword evidence="8" id="KW-0249">Electron transport</keyword>
<keyword evidence="5" id="KW-0679">Respiratory chain</keyword>
<reference evidence="15 16" key="1">
    <citation type="submission" date="2017-07" db="EMBL/GenBank/DDBJ databases">
        <authorList>
            <person name="Talla V."/>
            <person name="Backstrom N."/>
        </authorList>
    </citation>
    <scope>NUCLEOTIDE SEQUENCE [LARGE SCALE GENOMIC DNA]</scope>
</reference>
<dbReference type="GO" id="GO:0005743">
    <property type="term" value="C:mitochondrial inner membrane"/>
    <property type="evidence" value="ECO:0007669"/>
    <property type="project" value="UniProtKB-SubCell"/>
</dbReference>
<gene>
    <name evidence="15" type="ORF">LSINAPIS_LOCUS1516</name>
</gene>
<evidence type="ECO:0000256" key="14">
    <source>
        <dbReference type="SAM" id="Phobius"/>
    </source>
</evidence>
<evidence type="ECO:0000256" key="11">
    <source>
        <dbReference type="ARBA" id="ARBA00023136"/>
    </source>
</evidence>
<protein>
    <recommendedName>
        <fullName evidence="3">NADH dehydrogenase [ubiquinone] 1 beta subcomplex subunit 4</fullName>
    </recommendedName>
    <alternativeName>
        <fullName evidence="12">Complex I-B15</fullName>
    </alternativeName>
    <alternativeName>
        <fullName evidence="13">NADH-ubiquinone oxidoreductase B15 subunit</fullName>
    </alternativeName>
</protein>
<name>A0A5E4PRU8_9NEOP</name>
<proteinExistence type="inferred from homology"/>
<evidence type="ECO:0000256" key="1">
    <source>
        <dbReference type="ARBA" id="ARBA00004434"/>
    </source>
</evidence>
<evidence type="ECO:0000256" key="5">
    <source>
        <dbReference type="ARBA" id="ARBA00022660"/>
    </source>
</evidence>
<dbReference type="EMBL" id="FZQP02000227">
    <property type="protein sequence ID" value="VVC88055.1"/>
    <property type="molecule type" value="Genomic_DNA"/>
</dbReference>
<dbReference type="Proteomes" id="UP000324832">
    <property type="component" value="Unassembled WGS sequence"/>
</dbReference>
<dbReference type="Pfam" id="PF07225">
    <property type="entry name" value="NDUF_B4"/>
    <property type="match status" value="1"/>
</dbReference>
<keyword evidence="11 14" id="KW-0472">Membrane</keyword>
<keyword evidence="7" id="KW-0999">Mitochondrion inner membrane</keyword>
<evidence type="ECO:0000256" key="13">
    <source>
        <dbReference type="ARBA" id="ARBA00030987"/>
    </source>
</evidence>
<keyword evidence="16" id="KW-1185">Reference proteome</keyword>
<evidence type="ECO:0000256" key="12">
    <source>
        <dbReference type="ARBA" id="ARBA00030212"/>
    </source>
</evidence>
<dbReference type="InterPro" id="IPR009866">
    <property type="entry name" value="NADH_UbQ_OxRdtase_NDUFB4_su"/>
</dbReference>
<comment type="similarity">
    <text evidence="2">Belongs to the complex I NDUFB4 subunit family.</text>
</comment>
<evidence type="ECO:0000256" key="9">
    <source>
        <dbReference type="ARBA" id="ARBA00022989"/>
    </source>
</evidence>
<evidence type="ECO:0000313" key="16">
    <source>
        <dbReference type="Proteomes" id="UP000324832"/>
    </source>
</evidence>
<evidence type="ECO:0000256" key="6">
    <source>
        <dbReference type="ARBA" id="ARBA00022692"/>
    </source>
</evidence>
<dbReference type="PANTHER" id="PTHR15469">
    <property type="entry name" value="NADH-UBIQUINONE OXIDOREDUCTASE B15 SUBUNIT"/>
    <property type="match status" value="1"/>
</dbReference>